<reference evidence="1 2" key="1">
    <citation type="submission" date="2020-01" db="EMBL/GenBank/DDBJ databases">
        <authorList>
            <person name="Gupta K D."/>
        </authorList>
    </citation>
    <scope>NUCLEOTIDE SEQUENCE [LARGE SCALE GENOMIC DNA]</scope>
</reference>
<dbReference type="AlphaFoldDB" id="A0A8S0WTV9"/>
<proteinExistence type="predicted"/>
<protein>
    <recommendedName>
        <fullName evidence="3">Protein kinase domain-containing protein</fullName>
    </recommendedName>
</protein>
<dbReference type="Proteomes" id="UP000467700">
    <property type="component" value="Unassembled WGS sequence"/>
</dbReference>
<organism evidence="1 2">
    <name type="scientific">Cyclocybe aegerita</name>
    <name type="common">Black poplar mushroom</name>
    <name type="synonym">Agrocybe aegerita</name>
    <dbReference type="NCBI Taxonomy" id="1973307"/>
    <lineage>
        <taxon>Eukaryota</taxon>
        <taxon>Fungi</taxon>
        <taxon>Dikarya</taxon>
        <taxon>Basidiomycota</taxon>
        <taxon>Agaricomycotina</taxon>
        <taxon>Agaricomycetes</taxon>
        <taxon>Agaricomycetidae</taxon>
        <taxon>Agaricales</taxon>
        <taxon>Agaricineae</taxon>
        <taxon>Bolbitiaceae</taxon>
        <taxon>Cyclocybe</taxon>
    </lineage>
</organism>
<name>A0A8S0WTV9_CYCAE</name>
<sequence length="320" mass="35150">MKSLNFLPLNAIKYVALSGLFEQGDNGSGLGSHDAQGIDDVAWEFEQVLPAEAHCMMHKAGVREKGPPVRPPSTLPPPGSLRVLLQVKECIGYGRLGTVYAVDVSRLDNRTGGYLPPLVIKVSKGSLDCSKLSKEAGLYTEMQSLQGTVVPRCYGLFTSQVPDGCAIRDFQLEQTGSSSEQEEHQQLHDAEDNKDCISILLLERLGRALHPDNHVPNEAKKDIYAMFNEVAKLGILHDDIRADNILEAPSHPEVSSTPSPLSGRTYGWRIIDWEFADKTNCLEESIDRISRTALSVMFKYNDFPAEASPTAGPYVDHADT</sequence>
<keyword evidence="2" id="KW-1185">Reference proteome</keyword>
<gene>
    <name evidence="1" type="ORF">AAE3_LOCUS13476</name>
</gene>
<evidence type="ECO:0000313" key="1">
    <source>
        <dbReference type="EMBL" id="CAA7271258.1"/>
    </source>
</evidence>
<dbReference type="SUPFAM" id="SSF56112">
    <property type="entry name" value="Protein kinase-like (PK-like)"/>
    <property type="match status" value="1"/>
</dbReference>
<evidence type="ECO:0008006" key="3">
    <source>
        <dbReference type="Google" id="ProtNLM"/>
    </source>
</evidence>
<dbReference type="EMBL" id="CACVBS010000102">
    <property type="protein sequence ID" value="CAA7271258.1"/>
    <property type="molecule type" value="Genomic_DNA"/>
</dbReference>
<dbReference type="Gene3D" id="1.10.510.10">
    <property type="entry name" value="Transferase(Phosphotransferase) domain 1"/>
    <property type="match status" value="1"/>
</dbReference>
<dbReference type="OrthoDB" id="3182995at2759"/>
<dbReference type="InterPro" id="IPR011009">
    <property type="entry name" value="Kinase-like_dom_sf"/>
</dbReference>
<accession>A0A8S0WTV9</accession>
<comment type="caution">
    <text evidence="1">The sequence shown here is derived from an EMBL/GenBank/DDBJ whole genome shotgun (WGS) entry which is preliminary data.</text>
</comment>
<evidence type="ECO:0000313" key="2">
    <source>
        <dbReference type="Proteomes" id="UP000467700"/>
    </source>
</evidence>